<comment type="caution">
    <text evidence="1">The sequence shown here is derived from an EMBL/GenBank/DDBJ whole genome shotgun (WGS) entry which is preliminary data.</text>
</comment>
<dbReference type="Proteomes" id="UP001418222">
    <property type="component" value="Unassembled WGS sequence"/>
</dbReference>
<sequence>MHSACPPRDALFICLMHSVRELLFIIAILKYLPTTPRTSLIASFLVVFPFEFSITFAKKCIPSCSLSQAIILTELHEEKLLDIPPPPFLHDTHHPNNLITFLLVILEQVHFTYPSTFSILQYTFSLMDAIPLFYPSPSCQTSSPHHPTSLTFPTMIGKRQITKFVNIGIWRQVGLSF</sequence>
<proteinExistence type="predicted"/>
<gene>
    <name evidence="1" type="ORF">KSP39_PZI011286</name>
</gene>
<evidence type="ECO:0000313" key="1">
    <source>
        <dbReference type="EMBL" id="KAK8938672.1"/>
    </source>
</evidence>
<dbReference type="EMBL" id="JBBWWQ010000009">
    <property type="protein sequence ID" value="KAK8938672.1"/>
    <property type="molecule type" value="Genomic_DNA"/>
</dbReference>
<keyword evidence="2" id="KW-1185">Reference proteome</keyword>
<name>A0AAP0BGM5_9ASPA</name>
<evidence type="ECO:0000313" key="2">
    <source>
        <dbReference type="Proteomes" id="UP001418222"/>
    </source>
</evidence>
<reference evidence="1 2" key="1">
    <citation type="journal article" date="2022" name="Nat. Plants">
        <title>Genomes of leafy and leafless Platanthera orchids illuminate the evolution of mycoheterotrophy.</title>
        <authorList>
            <person name="Li M.H."/>
            <person name="Liu K.W."/>
            <person name="Li Z."/>
            <person name="Lu H.C."/>
            <person name="Ye Q.L."/>
            <person name="Zhang D."/>
            <person name="Wang J.Y."/>
            <person name="Li Y.F."/>
            <person name="Zhong Z.M."/>
            <person name="Liu X."/>
            <person name="Yu X."/>
            <person name="Liu D.K."/>
            <person name="Tu X.D."/>
            <person name="Liu B."/>
            <person name="Hao Y."/>
            <person name="Liao X.Y."/>
            <person name="Jiang Y.T."/>
            <person name="Sun W.H."/>
            <person name="Chen J."/>
            <person name="Chen Y.Q."/>
            <person name="Ai Y."/>
            <person name="Zhai J.W."/>
            <person name="Wu S.S."/>
            <person name="Zhou Z."/>
            <person name="Hsiao Y.Y."/>
            <person name="Wu W.L."/>
            <person name="Chen Y.Y."/>
            <person name="Lin Y.F."/>
            <person name="Hsu J.L."/>
            <person name="Li C.Y."/>
            <person name="Wang Z.W."/>
            <person name="Zhao X."/>
            <person name="Zhong W.Y."/>
            <person name="Ma X.K."/>
            <person name="Ma L."/>
            <person name="Huang J."/>
            <person name="Chen G.Z."/>
            <person name="Huang M.Z."/>
            <person name="Huang L."/>
            <person name="Peng D.H."/>
            <person name="Luo Y.B."/>
            <person name="Zou S.Q."/>
            <person name="Chen S.P."/>
            <person name="Lan S."/>
            <person name="Tsai W.C."/>
            <person name="Van de Peer Y."/>
            <person name="Liu Z.J."/>
        </authorList>
    </citation>
    <scope>NUCLEOTIDE SEQUENCE [LARGE SCALE GENOMIC DNA]</scope>
    <source>
        <strain evidence="1">Lor287</strain>
    </source>
</reference>
<organism evidence="1 2">
    <name type="scientific">Platanthera zijinensis</name>
    <dbReference type="NCBI Taxonomy" id="2320716"/>
    <lineage>
        <taxon>Eukaryota</taxon>
        <taxon>Viridiplantae</taxon>
        <taxon>Streptophyta</taxon>
        <taxon>Embryophyta</taxon>
        <taxon>Tracheophyta</taxon>
        <taxon>Spermatophyta</taxon>
        <taxon>Magnoliopsida</taxon>
        <taxon>Liliopsida</taxon>
        <taxon>Asparagales</taxon>
        <taxon>Orchidaceae</taxon>
        <taxon>Orchidoideae</taxon>
        <taxon>Orchideae</taxon>
        <taxon>Orchidinae</taxon>
        <taxon>Platanthera</taxon>
    </lineage>
</organism>
<dbReference type="AlphaFoldDB" id="A0AAP0BGM5"/>
<accession>A0AAP0BGM5</accession>
<protein>
    <submittedName>
        <fullName evidence="1">Uncharacterized protein</fullName>
    </submittedName>
</protein>